<dbReference type="InterPro" id="IPR053386">
    <property type="entry name" value="MBFA_synthase"/>
</dbReference>
<evidence type="ECO:0000256" key="7">
    <source>
        <dbReference type="SAM" id="MobiDB-lite"/>
    </source>
</evidence>
<dbReference type="InterPro" id="IPR014031">
    <property type="entry name" value="Ketoacyl_synth_C"/>
</dbReference>
<dbReference type="SUPFAM" id="SSF47336">
    <property type="entry name" value="ACP-like"/>
    <property type="match status" value="1"/>
</dbReference>
<dbReference type="InterPro" id="IPR020807">
    <property type="entry name" value="PKS_DH"/>
</dbReference>
<dbReference type="InterPro" id="IPR001227">
    <property type="entry name" value="Ac_transferase_dom_sf"/>
</dbReference>
<dbReference type="KEGG" id="mgau:MGALJ_49480"/>
<dbReference type="InterPro" id="IPR013154">
    <property type="entry name" value="ADH-like_N"/>
</dbReference>
<dbReference type="InterPro" id="IPR011032">
    <property type="entry name" value="GroES-like_sf"/>
</dbReference>
<dbReference type="SUPFAM" id="SSF50129">
    <property type="entry name" value="GroES-like"/>
    <property type="match status" value="1"/>
</dbReference>
<keyword evidence="2" id="KW-0597">Phosphoprotein</keyword>
<dbReference type="InterPro" id="IPR020806">
    <property type="entry name" value="PKS_PP-bd"/>
</dbReference>
<dbReference type="Gene3D" id="3.40.47.10">
    <property type="match status" value="1"/>
</dbReference>
<feature type="region of interest" description="C-terminal hotdog fold" evidence="6">
    <location>
        <begin position="1025"/>
        <end position="1175"/>
    </location>
</feature>
<dbReference type="CDD" id="cd00833">
    <property type="entry name" value="PKS"/>
    <property type="match status" value="1"/>
</dbReference>
<dbReference type="PROSITE" id="PS50075">
    <property type="entry name" value="CARRIER"/>
    <property type="match status" value="1"/>
</dbReference>
<dbReference type="SMART" id="SM00826">
    <property type="entry name" value="PKS_DH"/>
    <property type="match status" value="1"/>
</dbReference>
<evidence type="ECO:0000256" key="5">
    <source>
        <dbReference type="ARBA" id="ARBA00023268"/>
    </source>
</evidence>
<dbReference type="Gene3D" id="3.40.50.720">
    <property type="entry name" value="NAD(P)-binding Rossmann-like Domain"/>
    <property type="match status" value="3"/>
</dbReference>
<dbReference type="InterPro" id="IPR009081">
    <property type="entry name" value="PP-bd_ACP"/>
</dbReference>
<dbReference type="SMART" id="SM00822">
    <property type="entry name" value="PKS_KR"/>
    <property type="match status" value="1"/>
</dbReference>
<protein>
    <submittedName>
        <fullName evidence="11">Multifunctional mycocerosic acid synthase</fullName>
    </submittedName>
</protein>
<dbReference type="InterPro" id="IPR016036">
    <property type="entry name" value="Malonyl_transacylase_ACP-bd"/>
</dbReference>
<keyword evidence="3" id="KW-0808">Transferase</keyword>
<dbReference type="Pfam" id="PF00109">
    <property type="entry name" value="ketoacyl-synt"/>
    <property type="match status" value="1"/>
</dbReference>
<sequence length="2076" mass="218065">MAEPMVTPIAVIGMACRLPGGIESPEQLWEALLRGDDLVTEVPPDRWDADEYFDAERGVPGRSVSRWGAFLDDVGGFDAPFFGLDDAKATAVDPQHRLLLETSWEAIEHAGIAPSSLSESMTGVYLGLSHDDYMRISLEAGEYGYTGLASAMASGRVAYALNLHGPALTVDTACSSGLLTVHMACRSLDGGESDLALAGGCMVILQPETTVWASGQGMMSPTGRCRAFDEAADGFVRSEGCAVVLLKRLPDALRDGDRILAVVRGTAANSDGRTRNIATPSADAQVAACQAALAAGGVDADTIGAVEAHGTGTPVGDPIEFEGLARTYGRTATVLLGSAKSNFGHTESAAGTVGLIKAILELQHGVIPPMVHFNRLPEALAQIETGLVVPQHATPWPDGHAGPRRMAVSSYGISGTNVHAIVEQAPEPQSPGLPAAAVERPLLIPLSSSSADELRRTCGRLADWLDRRAEPVAPADLGYTLARRRGHRTVRTSVIASDVEALGKALRDIADNGDAQYRAQVGQDDRGPVWVFSGQGSQWAGMGADLLGTEPVFADTVAAIEPLIELESGFSVTEAMSAPETVTGIDRIQPTLFAMQVALAATMASHGVRPGAVIGHSMGEVAAAVVAGALSLQDGVRVICRRSALLARLSGSGAMASAELPEQRVRDELTSRGIDDVVVAVVASPQTTVIGGNTQTIRDLVAAWEQREVMAREVAVDVASHSPQVDPILADLADALVELTPTRPAIPFYSSTRPDPRALPSCDPSYWVDNLRQMVRFSAAVQAALQDGHRVFAELAPHPLLTRAVEQTAQGIDTPAAALASLRRDQASPHGLLDVVADLHSAGAAVDFSVLHPCGRLVDAPLPTWSHRQLLLARADGKAQGHLVAVHPLLGAHVRLLEEPERHAWQADVGTAALPWLSDHRVHDVAALPGAAHCELALAAAERLFPDGSEVRDIRFEDLLLLDDHTEVAAVASLDAPGVAAFTVQTDSGEGAGERVRRAAADLHAVTDGCQPARHDLGGLLAAHPGIFSGDEVRLALAARGIAFGPAFTGLTSVHTAADGATLLAELGAPGSIRAEQSGYGIHPAVLDACFQSVAAHLLGAGRRGVGQGGLLLPLSVGRLRRFGPGRDARYCLVTVTKADSATIEANLEVLDGAGEVVLEVDALRMGSGASKAGERERVLAGRLLTVEWEPRQLPSAPTVAAGSWLLITAAADPLAADLCHALVAGGAQCRTAQMGADDVIPQGLTGVVIMTAEAGDEPTEACLVRGRELVSHVVGVARELADTDGPPPRLYVVTRNAQAVTRHDRVNLDQGGVRGLLRSLGAEQPQLRPTQLDVDSHTSADELARELLSGSDEDETACRAGTWYAARLRRSPLRPEERRSAVADPGSDGMRLQIRTPGDLQTLELVAAERPAPAAGQVEVAVRASSINFADVLAAFGRYPTIDGKQPQLGLDFAGVVTAVGPGVTEHRIGDEVGGFGAGGCWGTYVTCDARLVAALPAGLTAEQAAAVSTGYGTAWYALHDLARIGPGDRVLIHSATGGVGQAAMAIAREAGAEIFATAGSTGRRQLLRDMGVEHVYDSRSTDFADEIRRDTDGYGVDVVLNSLIGPAQRAGLELLAFGGRFVEIGKRDVYEHTRIDLYPFRQNLTFYYADLALMTTGAPKLIGALLRKVYELVGDGVLPIPEHTVYPLTEAATAIRAISAAEHTGKLVLSVPRSGSIRAAVPPNRAPVFRGDGSYLVTGGAGGLGLFLAAVMASGGCGRIVLTSRSQPNPQAQKTIARLRSNGADIVMECGNIADPATAQRLVSAATASGLPLRGVLHAAAVVDDATLDNITDELIERDWAPKVYGAWYLHQAAAEQPLDWFCNFSSAAALLGSPGQGAYAAANSWLDAFTSWQRSQGIPATAIAWGAWADIGRGTGMAQRGDVTMISPEDGGYAFRALLRHDRGYTGYLPLTGMPLLTALAARSPFAEAFRDTDRGDAGIPTVLTELAELAQEEWPNRLRRLVTDETGLILRRAVDPDRSFTDHGLDSLGTLELRTHIETQTGIRVTPKTIVTYSTPRALAGHLTETLTAGSG</sequence>
<keyword evidence="4" id="KW-0521">NADP</keyword>
<dbReference type="PANTHER" id="PTHR43775:SF37">
    <property type="entry name" value="SI:DKEY-61P9.11"/>
    <property type="match status" value="1"/>
</dbReference>
<proteinExistence type="predicted"/>
<dbReference type="InterPro" id="IPR057326">
    <property type="entry name" value="KR_dom"/>
</dbReference>
<dbReference type="PROSITE" id="PS00606">
    <property type="entry name" value="KS3_1"/>
    <property type="match status" value="1"/>
</dbReference>
<name>A0A9W4BN90_9MYCO</name>
<dbReference type="Pfam" id="PF00698">
    <property type="entry name" value="Acyl_transf_1"/>
    <property type="match status" value="1"/>
</dbReference>
<dbReference type="InterPro" id="IPR049551">
    <property type="entry name" value="PKS_DH_C"/>
</dbReference>
<dbReference type="SMART" id="SM00825">
    <property type="entry name" value="PKS_KS"/>
    <property type="match status" value="1"/>
</dbReference>
<dbReference type="Pfam" id="PF16197">
    <property type="entry name" value="KAsynt_C_assoc"/>
    <property type="match status" value="1"/>
</dbReference>
<dbReference type="GO" id="GO:0031177">
    <property type="term" value="F:phosphopantetheine binding"/>
    <property type="evidence" value="ECO:0007669"/>
    <property type="project" value="InterPro"/>
</dbReference>
<dbReference type="Proteomes" id="UP000465785">
    <property type="component" value="Chromosome"/>
</dbReference>
<dbReference type="Pfam" id="PF02801">
    <property type="entry name" value="Ketoacyl-synt_C"/>
    <property type="match status" value="1"/>
</dbReference>
<dbReference type="InterPro" id="IPR020841">
    <property type="entry name" value="PKS_Beta-ketoAc_synthase_dom"/>
</dbReference>
<dbReference type="Pfam" id="PF00550">
    <property type="entry name" value="PP-binding"/>
    <property type="match status" value="1"/>
</dbReference>
<keyword evidence="12" id="KW-1185">Reference proteome</keyword>
<dbReference type="SUPFAM" id="SSF55048">
    <property type="entry name" value="Probable ACP-binding domain of malonyl-CoA ACP transacylase"/>
    <property type="match status" value="1"/>
</dbReference>
<keyword evidence="5" id="KW-0511">Multifunctional enzyme</keyword>
<keyword evidence="1" id="KW-0596">Phosphopantetheine</keyword>
<dbReference type="InterPro" id="IPR016035">
    <property type="entry name" value="Acyl_Trfase/lysoPLipase"/>
</dbReference>
<dbReference type="PROSITE" id="PS52019">
    <property type="entry name" value="PKS_MFAS_DH"/>
    <property type="match status" value="1"/>
</dbReference>
<gene>
    <name evidence="11" type="primary">mas</name>
    <name evidence="11" type="ORF">MGALJ_49480</name>
</gene>
<dbReference type="GO" id="GO:0004312">
    <property type="term" value="F:fatty acid synthase activity"/>
    <property type="evidence" value="ECO:0007669"/>
    <property type="project" value="TreeGrafter"/>
</dbReference>
<evidence type="ECO:0000259" key="10">
    <source>
        <dbReference type="PROSITE" id="PS52019"/>
    </source>
</evidence>
<feature type="domain" description="PKS/mFAS DH" evidence="10">
    <location>
        <begin position="887"/>
        <end position="1175"/>
    </location>
</feature>
<evidence type="ECO:0000256" key="2">
    <source>
        <dbReference type="ARBA" id="ARBA00022553"/>
    </source>
</evidence>
<dbReference type="InterPro" id="IPR032821">
    <property type="entry name" value="PKS_assoc"/>
</dbReference>
<dbReference type="InterPro" id="IPR016039">
    <property type="entry name" value="Thiolase-like"/>
</dbReference>
<dbReference type="GO" id="GO:0005886">
    <property type="term" value="C:plasma membrane"/>
    <property type="evidence" value="ECO:0007669"/>
    <property type="project" value="TreeGrafter"/>
</dbReference>
<dbReference type="SMART" id="SM00829">
    <property type="entry name" value="PKS_ER"/>
    <property type="match status" value="1"/>
</dbReference>
<evidence type="ECO:0000259" key="9">
    <source>
        <dbReference type="PROSITE" id="PS52004"/>
    </source>
</evidence>
<dbReference type="SMART" id="SM00827">
    <property type="entry name" value="PKS_AT"/>
    <property type="match status" value="1"/>
</dbReference>
<evidence type="ECO:0000313" key="11">
    <source>
        <dbReference type="EMBL" id="BBY95279.1"/>
    </source>
</evidence>
<dbReference type="InterPro" id="IPR020843">
    <property type="entry name" value="ER"/>
</dbReference>
<dbReference type="GO" id="GO:0016491">
    <property type="term" value="F:oxidoreductase activity"/>
    <property type="evidence" value="ECO:0007669"/>
    <property type="project" value="InterPro"/>
</dbReference>
<feature type="region of interest" description="N-terminal hotdog fold" evidence="6">
    <location>
        <begin position="887"/>
        <end position="1010"/>
    </location>
</feature>
<feature type="active site" description="Proton donor; for dehydratase activity" evidence="6">
    <location>
        <position position="1088"/>
    </location>
</feature>
<dbReference type="FunFam" id="3.40.50.720:FF:000209">
    <property type="entry name" value="Polyketide synthase Pks12"/>
    <property type="match status" value="1"/>
</dbReference>
<evidence type="ECO:0000256" key="4">
    <source>
        <dbReference type="ARBA" id="ARBA00022857"/>
    </source>
</evidence>
<dbReference type="InterPro" id="IPR014043">
    <property type="entry name" value="Acyl_transferase_dom"/>
</dbReference>
<dbReference type="SUPFAM" id="SSF53901">
    <property type="entry name" value="Thiolase-like"/>
    <property type="match status" value="1"/>
</dbReference>
<feature type="region of interest" description="Disordered" evidence="7">
    <location>
        <begin position="1375"/>
        <end position="1394"/>
    </location>
</feature>
<feature type="active site" description="Proton acceptor; for dehydratase activity" evidence="6">
    <location>
        <position position="920"/>
    </location>
</feature>
<evidence type="ECO:0000313" key="12">
    <source>
        <dbReference type="Proteomes" id="UP000465785"/>
    </source>
</evidence>
<dbReference type="Pfam" id="PF08240">
    <property type="entry name" value="ADH_N"/>
    <property type="match status" value="1"/>
</dbReference>
<dbReference type="PANTHER" id="PTHR43775">
    <property type="entry name" value="FATTY ACID SYNTHASE"/>
    <property type="match status" value="1"/>
</dbReference>
<feature type="domain" description="Carrier" evidence="8">
    <location>
        <begin position="1996"/>
        <end position="2071"/>
    </location>
</feature>
<dbReference type="Gene3D" id="3.10.129.110">
    <property type="entry name" value="Polyketide synthase dehydratase"/>
    <property type="match status" value="1"/>
</dbReference>
<dbReference type="Gene3D" id="3.90.180.10">
    <property type="entry name" value="Medium-chain alcohol dehydrogenases, catalytic domain"/>
    <property type="match status" value="1"/>
</dbReference>
<dbReference type="EMBL" id="AP022601">
    <property type="protein sequence ID" value="BBY95279.1"/>
    <property type="molecule type" value="Genomic_DNA"/>
</dbReference>
<evidence type="ECO:0000259" key="8">
    <source>
        <dbReference type="PROSITE" id="PS50075"/>
    </source>
</evidence>
<dbReference type="GO" id="GO:0005737">
    <property type="term" value="C:cytoplasm"/>
    <property type="evidence" value="ECO:0007669"/>
    <property type="project" value="TreeGrafter"/>
</dbReference>
<dbReference type="FunFam" id="3.40.47.10:FF:000019">
    <property type="entry name" value="Polyketide synthase type I"/>
    <property type="match status" value="1"/>
</dbReference>
<dbReference type="InterPro" id="IPR013968">
    <property type="entry name" value="PKS_KR"/>
</dbReference>
<dbReference type="GO" id="GO:0004315">
    <property type="term" value="F:3-oxoacyl-[acyl-carrier-protein] synthase activity"/>
    <property type="evidence" value="ECO:0007669"/>
    <property type="project" value="InterPro"/>
</dbReference>
<dbReference type="InterPro" id="IPR050091">
    <property type="entry name" value="PKS_NRPS_Biosynth_Enz"/>
</dbReference>
<accession>A0A9W4BN90</accession>
<dbReference type="InterPro" id="IPR049900">
    <property type="entry name" value="PKS_mFAS_DH"/>
</dbReference>
<feature type="domain" description="Ketosynthase family 3 (KS3)" evidence="9">
    <location>
        <begin position="6"/>
        <end position="424"/>
    </location>
</feature>
<evidence type="ECO:0000256" key="3">
    <source>
        <dbReference type="ARBA" id="ARBA00022679"/>
    </source>
</evidence>
<dbReference type="Pfam" id="PF13602">
    <property type="entry name" value="ADH_zinc_N_2"/>
    <property type="match status" value="1"/>
</dbReference>
<dbReference type="Gene3D" id="3.40.366.10">
    <property type="entry name" value="Malonyl-Coenzyme A Acyl Carrier Protein, domain 2"/>
    <property type="match status" value="1"/>
</dbReference>
<dbReference type="SMART" id="SM00823">
    <property type="entry name" value="PKS_PP"/>
    <property type="match status" value="1"/>
</dbReference>
<dbReference type="SUPFAM" id="SSF52151">
    <property type="entry name" value="FabD/lysophospholipase-like"/>
    <property type="match status" value="1"/>
</dbReference>
<dbReference type="Pfam" id="PF21089">
    <property type="entry name" value="PKS_DH_N"/>
    <property type="match status" value="1"/>
</dbReference>
<dbReference type="SUPFAM" id="SSF51735">
    <property type="entry name" value="NAD(P)-binding Rossmann-fold domains"/>
    <property type="match status" value="3"/>
</dbReference>
<dbReference type="InterPro" id="IPR036291">
    <property type="entry name" value="NAD(P)-bd_dom_sf"/>
</dbReference>
<dbReference type="Pfam" id="PF08659">
    <property type="entry name" value="KR"/>
    <property type="match status" value="1"/>
</dbReference>
<dbReference type="PROSITE" id="PS52004">
    <property type="entry name" value="KS3_2"/>
    <property type="match status" value="1"/>
</dbReference>
<dbReference type="NCBIfam" id="NF041183">
    <property type="entry name" value="Pks2_ls1_myc"/>
    <property type="match status" value="1"/>
</dbReference>
<dbReference type="CDD" id="cd05195">
    <property type="entry name" value="enoyl_red"/>
    <property type="match status" value="1"/>
</dbReference>
<evidence type="ECO:0000256" key="6">
    <source>
        <dbReference type="PROSITE-ProRule" id="PRU01363"/>
    </source>
</evidence>
<dbReference type="FunFam" id="3.30.70.250:FF:000003">
    <property type="entry name" value="Polyketide beta-ketoacyl synthase Pks3"/>
    <property type="match status" value="1"/>
</dbReference>
<dbReference type="InterPro" id="IPR018201">
    <property type="entry name" value="Ketoacyl_synth_AS"/>
</dbReference>
<dbReference type="GO" id="GO:0006633">
    <property type="term" value="P:fatty acid biosynthetic process"/>
    <property type="evidence" value="ECO:0007669"/>
    <property type="project" value="InterPro"/>
</dbReference>
<dbReference type="InterPro" id="IPR042104">
    <property type="entry name" value="PKS_dehydratase_sf"/>
</dbReference>
<organism evidence="11 12">
    <name type="scientific">Mycobacterium gallinarum</name>
    <dbReference type="NCBI Taxonomy" id="39689"/>
    <lineage>
        <taxon>Bacteria</taxon>
        <taxon>Bacillati</taxon>
        <taxon>Actinomycetota</taxon>
        <taxon>Actinomycetes</taxon>
        <taxon>Mycobacteriales</taxon>
        <taxon>Mycobacteriaceae</taxon>
        <taxon>Mycobacterium</taxon>
    </lineage>
</organism>
<dbReference type="InterPro" id="IPR036736">
    <property type="entry name" value="ACP-like_sf"/>
</dbReference>
<evidence type="ECO:0000256" key="1">
    <source>
        <dbReference type="ARBA" id="ARBA00022450"/>
    </source>
</evidence>
<dbReference type="InterPro" id="IPR049552">
    <property type="entry name" value="PKS_DH_N"/>
</dbReference>
<dbReference type="Pfam" id="PF14765">
    <property type="entry name" value="PS-DH"/>
    <property type="match status" value="1"/>
</dbReference>
<reference evidence="11 12" key="1">
    <citation type="journal article" date="2019" name="Emerg. Microbes Infect.">
        <title>Comprehensive subspecies identification of 175 nontuberculous mycobacteria species based on 7547 genomic profiles.</title>
        <authorList>
            <person name="Matsumoto Y."/>
            <person name="Kinjo T."/>
            <person name="Motooka D."/>
            <person name="Nabeya D."/>
            <person name="Jung N."/>
            <person name="Uechi K."/>
            <person name="Horii T."/>
            <person name="Iida T."/>
            <person name="Fujita J."/>
            <person name="Nakamura S."/>
        </authorList>
    </citation>
    <scope>NUCLEOTIDE SEQUENCE [LARGE SCALE GENOMIC DNA]</scope>
    <source>
        <strain evidence="11 12">JCM 6399</strain>
    </source>
</reference>
<dbReference type="GO" id="GO:0071770">
    <property type="term" value="P:DIM/DIP cell wall layer assembly"/>
    <property type="evidence" value="ECO:0007669"/>
    <property type="project" value="TreeGrafter"/>
</dbReference>
<dbReference type="Gene3D" id="3.30.70.250">
    <property type="entry name" value="Malonyl-CoA ACP transacylase, ACP-binding"/>
    <property type="match status" value="1"/>
</dbReference>
<dbReference type="InterPro" id="IPR014030">
    <property type="entry name" value="Ketoacyl_synth_N"/>
</dbReference>
<dbReference type="Gene3D" id="1.10.1200.10">
    <property type="entry name" value="ACP-like"/>
    <property type="match status" value="1"/>
</dbReference>